<dbReference type="OrthoDB" id="1113830at2"/>
<protein>
    <submittedName>
        <fullName evidence="2">Acyltransferase</fullName>
    </submittedName>
</protein>
<dbReference type="AlphaFoldDB" id="A0A4R0PJQ8"/>
<keyword evidence="3" id="KW-1185">Reference proteome</keyword>
<organism evidence="2 3">
    <name type="scientific">Oricola cellulosilytica</name>
    <dbReference type="NCBI Taxonomy" id="1429082"/>
    <lineage>
        <taxon>Bacteria</taxon>
        <taxon>Pseudomonadati</taxon>
        <taxon>Pseudomonadota</taxon>
        <taxon>Alphaproteobacteria</taxon>
        <taxon>Hyphomicrobiales</taxon>
        <taxon>Ahrensiaceae</taxon>
        <taxon>Oricola</taxon>
    </lineage>
</organism>
<evidence type="ECO:0000259" key="1">
    <source>
        <dbReference type="SMART" id="SM00563"/>
    </source>
</evidence>
<dbReference type="Pfam" id="PF01553">
    <property type="entry name" value="Acyltransferase"/>
    <property type="match status" value="1"/>
</dbReference>
<name>A0A4R0PJQ8_9HYPH</name>
<comment type="caution">
    <text evidence="2">The sequence shown here is derived from an EMBL/GenBank/DDBJ whole genome shotgun (WGS) entry which is preliminary data.</text>
</comment>
<gene>
    <name evidence="2" type="ORF">E0D97_00260</name>
</gene>
<dbReference type="InterPro" id="IPR002123">
    <property type="entry name" value="Plipid/glycerol_acylTrfase"/>
</dbReference>
<dbReference type="GO" id="GO:0016746">
    <property type="term" value="F:acyltransferase activity"/>
    <property type="evidence" value="ECO:0007669"/>
    <property type="project" value="UniProtKB-KW"/>
</dbReference>
<reference evidence="2 3" key="1">
    <citation type="journal article" date="2015" name="Antonie Van Leeuwenhoek">
        <title>Oricola cellulosilytica gen. nov., sp. nov., a cellulose-degrading bacterium of the family Phyllobacteriaceae isolated from surface seashore water, and emended descriptions of Mesorhizobium loti and Phyllobacterium myrsinacearum.</title>
        <authorList>
            <person name="Hameed A."/>
            <person name="Shahina M."/>
            <person name="Lai W.A."/>
            <person name="Lin S.Y."/>
            <person name="Young L.S."/>
            <person name="Liu Y.C."/>
            <person name="Hsu Y.H."/>
            <person name="Young C.C."/>
        </authorList>
    </citation>
    <scope>NUCLEOTIDE SEQUENCE [LARGE SCALE GENOMIC DNA]</scope>
    <source>
        <strain evidence="2 3">KCTC 52183</strain>
    </source>
</reference>
<dbReference type="SUPFAM" id="SSF69593">
    <property type="entry name" value="Glycerol-3-phosphate (1)-acyltransferase"/>
    <property type="match status" value="1"/>
</dbReference>
<dbReference type="EMBL" id="SJST01000001">
    <property type="protein sequence ID" value="TCD15909.1"/>
    <property type="molecule type" value="Genomic_DNA"/>
</dbReference>
<accession>A0A4R0PJQ8</accession>
<evidence type="ECO:0000313" key="3">
    <source>
        <dbReference type="Proteomes" id="UP000291301"/>
    </source>
</evidence>
<dbReference type="Proteomes" id="UP000291301">
    <property type="component" value="Unassembled WGS sequence"/>
</dbReference>
<keyword evidence="2" id="KW-0808">Transferase</keyword>
<feature type="domain" description="Phospholipid/glycerol acyltransferase" evidence="1">
    <location>
        <begin position="103"/>
        <end position="225"/>
    </location>
</feature>
<keyword evidence="2" id="KW-0012">Acyltransferase</keyword>
<sequence>MEFQSASSTFTDIVTGRADSRAPQTAHIVDQLIEERGQTLVKHPLWPLLRPALYKMLYYDQAVRMADDVAELSGLECFEYVSRLLELDIVVEGKEHLPKDGAFVLVSNHPTGIADGIAVYDMIKDARPDLVFFANRDAVRVNQRLSEIIIPVEWRTTEKSHAKSRETLVRTSRAFSDGRAIILFPSGRIAYWSKGRLNERPWQATGIQMAKRFDVPVIPMHMGARNSKLFYLLSHRTPELRDMTVFHELLNKKGHPFRIRIGKPIDPAALDGDVQDLTVRLQQHCEHTLRADRMAGFPAG</sequence>
<proteinExistence type="predicted"/>
<dbReference type="RefSeq" id="WP_131564284.1">
    <property type="nucleotide sequence ID" value="NZ_JAINFK010000001.1"/>
</dbReference>
<evidence type="ECO:0000313" key="2">
    <source>
        <dbReference type="EMBL" id="TCD15909.1"/>
    </source>
</evidence>
<dbReference type="SMART" id="SM00563">
    <property type="entry name" value="PlsC"/>
    <property type="match status" value="1"/>
</dbReference>